<dbReference type="InterPro" id="IPR003718">
    <property type="entry name" value="OsmC/Ohr_fam"/>
</dbReference>
<keyword evidence="3" id="KW-1185">Reference proteome</keyword>
<evidence type="ECO:0000313" key="3">
    <source>
        <dbReference type="Proteomes" id="UP001500642"/>
    </source>
</evidence>
<dbReference type="Proteomes" id="UP001500642">
    <property type="component" value="Unassembled WGS sequence"/>
</dbReference>
<proteinExistence type="predicted"/>
<dbReference type="PANTHER" id="PTHR35368:SF1">
    <property type="entry name" value="HYDROPEROXIDE REDUCTASE"/>
    <property type="match status" value="1"/>
</dbReference>
<feature type="compositionally biased region" description="Low complexity" evidence="1">
    <location>
        <begin position="1"/>
        <end position="22"/>
    </location>
</feature>
<evidence type="ECO:0000313" key="2">
    <source>
        <dbReference type="EMBL" id="GAA4383726.1"/>
    </source>
</evidence>
<dbReference type="InterPro" id="IPR036102">
    <property type="entry name" value="OsmC/Ohrsf"/>
</dbReference>
<gene>
    <name evidence="2" type="ORF">GCM10023167_03550</name>
</gene>
<comment type="caution">
    <text evidence="2">The sequence shown here is derived from an EMBL/GenBank/DDBJ whole genome shotgun (WGS) entry which is preliminary data.</text>
</comment>
<sequence length="190" mass="19939">MTTTAPAAQTAHPTTVPTTSAAERAERLTRAGQEWSERIAADRTSAHLTSRATAAGVGTVATTVRAGRHAFIVDEPAALAGDDAGPSPVDYVLGALAGCQVVVYRLYAQTLGIPFDEIAVTAEADLDAARLLGADDSVRPGFSEVRIQITLSGEETQERYEVLRAAVDANCPVLDIIENPVPVRTTVTRG</sequence>
<feature type="region of interest" description="Disordered" evidence="1">
    <location>
        <begin position="1"/>
        <end position="23"/>
    </location>
</feature>
<accession>A0ABP8J2H7</accession>
<evidence type="ECO:0000256" key="1">
    <source>
        <dbReference type="SAM" id="MobiDB-lite"/>
    </source>
</evidence>
<dbReference type="PANTHER" id="PTHR35368">
    <property type="entry name" value="HYDROPEROXIDE REDUCTASE"/>
    <property type="match status" value="1"/>
</dbReference>
<reference evidence="3" key="1">
    <citation type="journal article" date="2019" name="Int. J. Syst. Evol. Microbiol.">
        <title>The Global Catalogue of Microorganisms (GCM) 10K type strain sequencing project: providing services to taxonomists for standard genome sequencing and annotation.</title>
        <authorList>
            <consortium name="The Broad Institute Genomics Platform"/>
            <consortium name="The Broad Institute Genome Sequencing Center for Infectious Disease"/>
            <person name="Wu L."/>
            <person name="Ma J."/>
        </authorList>
    </citation>
    <scope>NUCLEOTIDE SEQUENCE [LARGE SCALE GENOMIC DNA]</scope>
    <source>
        <strain evidence="3">JCM 17808</strain>
    </source>
</reference>
<dbReference type="Pfam" id="PF02566">
    <property type="entry name" value="OsmC"/>
    <property type="match status" value="1"/>
</dbReference>
<dbReference type="InterPro" id="IPR052924">
    <property type="entry name" value="OsmC/Ohr_hydroprdx_reductase"/>
</dbReference>
<dbReference type="Gene3D" id="3.30.300.20">
    <property type="match status" value="1"/>
</dbReference>
<dbReference type="RefSeq" id="WP_137318712.1">
    <property type="nucleotide sequence ID" value="NZ_BAABGL010000002.1"/>
</dbReference>
<organism evidence="2 3">
    <name type="scientific">Brevibacterium pityocampae</name>
    <dbReference type="NCBI Taxonomy" id="506594"/>
    <lineage>
        <taxon>Bacteria</taxon>
        <taxon>Bacillati</taxon>
        <taxon>Actinomycetota</taxon>
        <taxon>Actinomycetes</taxon>
        <taxon>Micrococcales</taxon>
        <taxon>Brevibacteriaceae</taxon>
        <taxon>Brevibacterium</taxon>
    </lineage>
</organism>
<dbReference type="EMBL" id="BAABGL010000002">
    <property type="protein sequence ID" value="GAA4383726.1"/>
    <property type="molecule type" value="Genomic_DNA"/>
</dbReference>
<name>A0ABP8J2H7_9MICO</name>
<protein>
    <submittedName>
        <fullName evidence="2">OsmC family protein</fullName>
    </submittedName>
</protein>
<dbReference type="SUPFAM" id="SSF82784">
    <property type="entry name" value="OsmC-like"/>
    <property type="match status" value="1"/>
</dbReference>
<dbReference type="InterPro" id="IPR015946">
    <property type="entry name" value="KH_dom-like_a/b"/>
</dbReference>